<dbReference type="PANTHER" id="PTHR35859:SF4">
    <property type="entry name" value="MEMBRANE CHANNEL PROTEIN, PUTATIVE (AFU_ORTHOLOGUE AFUA_6G11300)-RELATED"/>
    <property type="match status" value="1"/>
</dbReference>
<comment type="caution">
    <text evidence="4">The sequence shown here is derived from an EMBL/GenBank/DDBJ whole genome shotgun (WGS) entry which is preliminary data.</text>
</comment>
<feature type="transmembrane region" description="Helical" evidence="2">
    <location>
        <begin position="409"/>
        <end position="427"/>
    </location>
</feature>
<dbReference type="PANTHER" id="PTHR35859">
    <property type="entry name" value="NONSELECTIVE CATION CHANNEL PROTEIN"/>
    <property type="match status" value="1"/>
</dbReference>
<dbReference type="InterPro" id="IPR052971">
    <property type="entry name" value="TRP_calcium_channel"/>
</dbReference>
<feature type="transmembrane region" description="Helical" evidence="2">
    <location>
        <begin position="378"/>
        <end position="397"/>
    </location>
</feature>
<evidence type="ECO:0000256" key="1">
    <source>
        <dbReference type="SAM" id="MobiDB-lite"/>
    </source>
</evidence>
<feature type="region of interest" description="Disordered" evidence="1">
    <location>
        <begin position="657"/>
        <end position="714"/>
    </location>
</feature>
<dbReference type="RefSeq" id="XP_043047870.1">
    <property type="nucleotide sequence ID" value="XM_043192815.1"/>
</dbReference>
<proteinExistence type="predicted"/>
<gene>
    <name evidence="4" type="ORF">KQ657_002039</name>
</gene>
<feature type="region of interest" description="Disordered" evidence="1">
    <location>
        <begin position="602"/>
        <end position="628"/>
    </location>
</feature>
<feature type="transmembrane region" description="Helical" evidence="2">
    <location>
        <begin position="310"/>
        <end position="327"/>
    </location>
</feature>
<feature type="transmembrane region" description="Helical" evidence="2">
    <location>
        <begin position="280"/>
        <end position="303"/>
    </location>
</feature>
<keyword evidence="2" id="KW-1133">Transmembrane helix</keyword>
<dbReference type="OrthoDB" id="2373987at2759"/>
<name>A0A9P7V6L0_9ASCO</name>
<feature type="transmembrane region" description="Helical" evidence="2">
    <location>
        <begin position="347"/>
        <end position="366"/>
    </location>
</feature>
<dbReference type="InterPro" id="IPR056336">
    <property type="entry name" value="YVC1_C"/>
</dbReference>
<dbReference type="GeneID" id="66115413"/>
<dbReference type="AlphaFoldDB" id="A0A9P7V6L0"/>
<organism evidence="4 5">
    <name type="scientific">Scheffersomyces spartinae</name>
    <dbReference type="NCBI Taxonomy" id="45513"/>
    <lineage>
        <taxon>Eukaryota</taxon>
        <taxon>Fungi</taxon>
        <taxon>Dikarya</taxon>
        <taxon>Ascomycota</taxon>
        <taxon>Saccharomycotina</taxon>
        <taxon>Pichiomycetes</taxon>
        <taxon>Debaryomycetaceae</taxon>
        <taxon>Scheffersomyces</taxon>
    </lineage>
</organism>
<dbReference type="EMBL" id="JAHMUF010000019">
    <property type="protein sequence ID" value="KAG7192320.1"/>
    <property type="molecule type" value="Genomic_DNA"/>
</dbReference>
<feature type="domain" description="Calcium channel YVC1-like C-terminal transmembrane" evidence="3">
    <location>
        <begin position="315"/>
        <end position="456"/>
    </location>
</feature>
<keyword evidence="2" id="KW-0812">Transmembrane</keyword>
<reference evidence="4" key="1">
    <citation type="submission" date="2021-03" db="EMBL/GenBank/DDBJ databases">
        <authorList>
            <person name="Palmer J.M."/>
        </authorList>
    </citation>
    <scope>NUCLEOTIDE SEQUENCE</scope>
    <source>
        <strain evidence="4">ARV_011</strain>
    </source>
</reference>
<evidence type="ECO:0000259" key="3">
    <source>
        <dbReference type="Pfam" id="PF23317"/>
    </source>
</evidence>
<accession>A0A9P7V6L0</accession>
<dbReference type="Proteomes" id="UP000790833">
    <property type="component" value="Unassembled WGS sequence"/>
</dbReference>
<feature type="compositionally biased region" description="Acidic residues" evidence="1">
    <location>
        <begin position="698"/>
        <end position="714"/>
    </location>
</feature>
<dbReference type="Pfam" id="PF23317">
    <property type="entry name" value="YVC1_C"/>
    <property type="match status" value="1"/>
</dbReference>
<evidence type="ECO:0000313" key="5">
    <source>
        <dbReference type="Proteomes" id="UP000790833"/>
    </source>
</evidence>
<sequence>MQRRRDISTNTYQTFLRLRSYDFTFLYVKIKGIIDSKLKLLLRYENFKQPEIYRSIVRPLTNTLLELKSFEEHAFLVHILLLLRYEYQIQSQFNLVRYDLLQSKAILGEILAIRMLREYNAPTRMNLLFVDPLRKFSTLDLAIYSELKKFLCQPIVIQIMDKLYRGEVNIVGNSRHSNVSFDPENQKLVASSQVSSYEVLPYKALEATLKDCIKRATNVPKYVEYINIIKLITLAVTYLKLLLMLQESFLLHCLMVILTIEMNIQYMIRIRYVSWELLNRLIWTYADFVLIFLLDITAINLIFTGEPHKVANLILIVLFPKIVLHMFSHYEFLNLILISFKQMTFKLLGVFFLFISLISGYYVSFIKLSKSYVQSSDVLYGMLQVFFGFTPAIWSNWDNYDSLGNIIQLNYLFLMQFILSTILAMILSQEFVKLNNANLEEFHYLQTLNILVELKQSFQSFGWAKSLGLNYPLSLFIWALEKYSQWLNNKFTDSETYKNGMKNFTFVLEQNSDRLTSVQSRDTFCVRRASMDSMFLDLLSHPQHPLVPAGSHPDRSNATTAQMAGPSMPTLISIPYSGEPILGSQQMMSPSSKLLGVHQQSMRRASTSSRPRHTTMTNIQETPLLKPLDTSESNGLAIARLETLVEHLVQLVDNLNYSANGNRGRNRGQLISEGSATEESNRTAEDGSMPIYRTESNESMEDELSLEYDSDATI</sequence>
<feature type="compositionally biased region" description="Polar residues" evidence="1">
    <location>
        <begin position="602"/>
        <end position="621"/>
    </location>
</feature>
<keyword evidence="5" id="KW-1185">Reference proteome</keyword>
<evidence type="ECO:0000256" key="2">
    <source>
        <dbReference type="SAM" id="Phobius"/>
    </source>
</evidence>
<evidence type="ECO:0000313" key="4">
    <source>
        <dbReference type="EMBL" id="KAG7192320.1"/>
    </source>
</evidence>
<keyword evidence="2" id="KW-0472">Membrane</keyword>
<feature type="transmembrane region" description="Helical" evidence="2">
    <location>
        <begin position="222"/>
        <end position="242"/>
    </location>
</feature>
<protein>
    <recommendedName>
        <fullName evidence="3">Calcium channel YVC1-like C-terminal transmembrane domain-containing protein</fullName>
    </recommendedName>
</protein>